<dbReference type="Proteomes" id="UP000054893">
    <property type="component" value="Unassembled WGS sequence"/>
</dbReference>
<proteinExistence type="predicted"/>
<protein>
    <submittedName>
        <fullName evidence="1">Uncharacterized protein</fullName>
    </submittedName>
</protein>
<evidence type="ECO:0000313" key="2">
    <source>
        <dbReference type="Proteomes" id="UP000054893"/>
    </source>
</evidence>
<evidence type="ECO:0000313" key="1">
    <source>
        <dbReference type="EMBL" id="SAL26637.1"/>
    </source>
</evidence>
<accession>A0A158G437</accession>
<organism evidence="1 2">
    <name type="scientific">Caballeronia sordidicola</name>
    <name type="common">Burkholderia sordidicola</name>
    <dbReference type="NCBI Taxonomy" id="196367"/>
    <lineage>
        <taxon>Bacteria</taxon>
        <taxon>Pseudomonadati</taxon>
        <taxon>Pseudomonadota</taxon>
        <taxon>Betaproteobacteria</taxon>
        <taxon>Burkholderiales</taxon>
        <taxon>Burkholderiaceae</taxon>
        <taxon>Caballeronia</taxon>
    </lineage>
</organism>
<dbReference type="EMBL" id="FCOC02000004">
    <property type="protein sequence ID" value="SAL26637.1"/>
    <property type="molecule type" value="Genomic_DNA"/>
</dbReference>
<gene>
    <name evidence="1" type="ORF">AWB64_02205</name>
</gene>
<name>A0A158G437_CABSO</name>
<sequence length="59" mass="6314">MTLSSLPGLDVLLEAVPPGIQGGEMPRTLSVKPDNSRSLFLRKENSTPEAPPIPAIIDF</sequence>
<reference evidence="1 2" key="1">
    <citation type="submission" date="2016-01" db="EMBL/GenBank/DDBJ databases">
        <authorList>
            <person name="Oliw E.H."/>
        </authorList>
    </citation>
    <scope>NUCLEOTIDE SEQUENCE [LARGE SCALE GENOMIC DNA]</scope>
    <source>
        <strain evidence="1">LMG 22029</strain>
    </source>
</reference>
<dbReference type="AlphaFoldDB" id="A0A158G437"/>